<dbReference type="Proteomes" id="UP000324748">
    <property type="component" value="Unassembled WGS sequence"/>
</dbReference>
<dbReference type="SMART" id="SM00546">
    <property type="entry name" value="CUE"/>
    <property type="match status" value="1"/>
</dbReference>
<evidence type="ECO:0000313" key="4">
    <source>
        <dbReference type="EMBL" id="KAA1086241.1"/>
    </source>
</evidence>
<dbReference type="Proteomes" id="UP000325313">
    <property type="component" value="Unassembled WGS sequence"/>
</dbReference>
<feature type="compositionally biased region" description="Basic and acidic residues" evidence="1">
    <location>
        <begin position="33"/>
        <end position="59"/>
    </location>
</feature>
<dbReference type="Gene3D" id="1.10.8.10">
    <property type="entry name" value="DNA helicase RuvA subunit, C-terminal domain"/>
    <property type="match status" value="1"/>
</dbReference>
<feature type="compositionally biased region" description="Low complexity" evidence="1">
    <location>
        <begin position="229"/>
        <end position="251"/>
    </location>
</feature>
<feature type="compositionally biased region" description="Basic and acidic residues" evidence="1">
    <location>
        <begin position="113"/>
        <end position="122"/>
    </location>
</feature>
<feature type="compositionally biased region" description="Pro residues" evidence="1">
    <location>
        <begin position="361"/>
        <end position="371"/>
    </location>
</feature>
<feature type="compositionally biased region" description="Polar residues" evidence="1">
    <location>
        <begin position="332"/>
        <end position="341"/>
    </location>
</feature>
<keyword evidence="5" id="KW-1185">Reference proteome</keyword>
<dbReference type="SUPFAM" id="SSF46934">
    <property type="entry name" value="UBA-like"/>
    <property type="match status" value="1"/>
</dbReference>
<evidence type="ECO:0000313" key="5">
    <source>
        <dbReference type="Proteomes" id="UP000324748"/>
    </source>
</evidence>
<name>A0A5B0MC47_PUCGR</name>
<proteinExistence type="predicted"/>
<feature type="compositionally biased region" description="Polar residues" evidence="1">
    <location>
        <begin position="391"/>
        <end position="406"/>
    </location>
</feature>
<evidence type="ECO:0000259" key="2">
    <source>
        <dbReference type="PROSITE" id="PS51140"/>
    </source>
</evidence>
<dbReference type="EMBL" id="VDEP01000412">
    <property type="protein sequence ID" value="KAA1086241.1"/>
    <property type="molecule type" value="Genomic_DNA"/>
</dbReference>
<dbReference type="PANTHER" id="PTHR16461">
    <property type="entry name" value="TOLL-INTERACTING PROTEIN"/>
    <property type="match status" value="1"/>
</dbReference>
<dbReference type="GO" id="GO:0031624">
    <property type="term" value="F:ubiquitin conjugating enzyme binding"/>
    <property type="evidence" value="ECO:0007669"/>
    <property type="project" value="TreeGrafter"/>
</dbReference>
<feature type="domain" description="CUE" evidence="2">
    <location>
        <begin position="166"/>
        <end position="209"/>
    </location>
</feature>
<feature type="region of interest" description="Disordered" evidence="1">
    <location>
        <begin position="216"/>
        <end position="294"/>
    </location>
</feature>
<sequence length="527" mass="57456">MNSTEPTQETSPAKQQEIENAEGTGLTNNQLKEAGEQSGTKDHHPADRNVEAESEREAVIEGGAGKEQGEGLVKGKELPKMKEEEVEEAKEKEPAPDLSQQPEEPDTESLPLPEEKVRKPQENQHQQETQVPPIESQTKPNDRPSTTTEQNLAQDPNRSDHEQADQFSPQVQELLAIFPQIQPSILEDVLAAHGNVVSACISDLLAISDPTYKPSAQESLVQSDEELARQLSLQESQQQQGSQEQQQISNLPYQPRIKRNTPPNRSFVRPGPAQPVEQALADPIGGQPGLSSGGKDEIQKIAEEIGKLAETGKKTMSMWLEKAKAKMQEIQLPNQPPSQAESLEGGYEHVGRPSSSSNPVSPNPANHPNPSAPSTTKNSRITPALPHASRYANTNRTNPSTQSSARTLGGPVMSSHHGSSETPRAVVEGYQVEDSHPSSSQNISFLSFSHPSLKYIVGLDPPDIFFHTAPHDRERLAGSKADASVPALAKIPSAQSSAILPQHHQAKVRDDDEESLEYTRNPFEDDD</sequence>
<reference evidence="5 6" key="1">
    <citation type="submission" date="2019-05" db="EMBL/GenBank/DDBJ databases">
        <title>Emergence of the Ug99 lineage of the wheat stem rust pathogen through somatic hybridization.</title>
        <authorList>
            <person name="Li F."/>
            <person name="Upadhyaya N.M."/>
            <person name="Sperschneider J."/>
            <person name="Matny O."/>
            <person name="Nguyen-Phuc H."/>
            <person name="Mago R."/>
            <person name="Raley C."/>
            <person name="Miller M.E."/>
            <person name="Silverstein K.A.T."/>
            <person name="Henningsen E."/>
            <person name="Hirsch C.D."/>
            <person name="Visser B."/>
            <person name="Pretorius Z.A."/>
            <person name="Steffenson B.J."/>
            <person name="Schwessinger B."/>
            <person name="Dodds P.N."/>
            <person name="Figueroa M."/>
        </authorList>
    </citation>
    <scope>NUCLEOTIDE SEQUENCE [LARGE SCALE GENOMIC DNA]</scope>
    <source>
        <strain evidence="3">21-0</strain>
        <strain evidence="4 6">Ug99</strain>
    </source>
</reference>
<dbReference type="GO" id="GO:0005737">
    <property type="term" value="C:cytoplasm"/>
    <property type="evidence" value="ECO:0007669"/>
    <property type="project" value="TreeGrafter"/>
</dbReference>
<dbReference type="PANTHER" id="PTHR16461:SF5">
    <property type="entry name" value="TOLL-INTERACTING PROTEIN"/>
    <property type="match status" value="1"/>
</dbReference>
<dbReference type="Pfam" id="PF02845">
    <property type="entry name" value="CUE"/>
    <property type="match status" value="1"/>
</dbReference>
<dbReference type="AlphaFoldDB" id="A0A5B0MC47"/>
<feature type="region of interest" description="Disordered" evidence="1">
    <location>
        <begin position="332"/>
        <end position="423"/>
    </location>
</feature>
<evidence type="ECO:0000313" key="6">
    <source>
        <dbReference type="Proteomes" id="UP000325313"/>
    </source>
</evidence>
<feature type="compositionally biased region" description="Polar residues" evidence="1">
    <location>
        <begin position="123"/>
        <end position="156"/>
    </location>
</feature>
<feature type="compositionally biased region" description="Basic and acidic residues" evidence="1">
    <location>
        <begin position="67"/>
        <end position="95"/>
    </location>
</feature>
<dbReference type="CDD" id="cd14279">
    <property type="entry name" value="CUE"/>
    <property type="match status" value="1"/>
</dbReference>
<accession>A0A5B0MC47</accession>
<evidence type="ECO:0000256" key="1">
    <source>
        <dbReference type="SAM" id="MobiDB-lite"/>
    </source>
</evidence>
<protein>
    <recommendedName>
        <fullName evidence="2">CUE domain-containing protein</fullName>
    </recommendedName>
</protein>
<gene>
    <name evidence="3" type="ORF">PGT21_025789</name>
    <name evidence="4" type="ORF">PGTUg99_012749</name>
</gene>
<dbReference type="EMBL" id="VSWC01000158">
    <property type="protein sequence ID" value="KAA1073793.1"/>
    <property type="molecule type" value="Genomic_DNA"/>
</dbReference>
<dbReference type="PROSITE" id="PS51140">
    <property type="entry name" value="CUE"/>
    <property type="match status" value="1"/>
</dbReference>
<comment type="caution">
    <text evidence="3">The sequence shown here is derived from an EMBL/GenBank/DDBJ whole genome shotgun (WGS) entry which is preliminary data.</text>
</comment>
<dbReference type="OrthoDB" id="9942608at2759"/>
<feature type="region of interest" description="Disordered" evidence="1">
    <location>
        <begin position="1"/>
        <end position="168"/>
    </location>
</feature>
<evidence type="ECO:0000313" key="3">
    <source>
        <dbReference type="EMBL" id="KAA1073793.1"/>
    </source>
</evidence>
<dbReference type="InterPro" id="IPR003892">
    <property type="entry name" value="CUE"/>
</dbReference>
<feature type="region of interest" description="Disordered" evidence="1">
    <location>
        <begin position="493"/>
        <end position="527"/>
    </location>
</feature>
<dbReference type="GO" id="GO:0043130">
    <property type="term" value="F:ubiquitin binding"/>
    <property type="evidence" value="ECO:0007669"/>
    <property type="project" value="InterPro"/>
</dbReference>
<organism evidence="3 5">
    <name type="scientific">Puccinia graminis f. sp. tritici</name>
    <dbReference type="NCBI Taxonomy" id="56615"/>
    <lineage>
        <taxon>Eukaryota</taxon>
        <taxon>Fungi</taxon>
        <taxon>Dikarya</taxon>
        <taxon>Basidiomycota</taxon>
        <taxon>Pucciniomycotina</taxon>
        <taxon>Pucciniomycetes</taxon>
        <taxon>Pucciniales</taxon>
        <taxon>Pucciniaceae</taxon>
        <taxon>Puccinia</taxon>
    </lineage>
</organism>
<dbReference type="InterPro" id="IPR009060">
    <property type="entry name" value="UBA-like_sf"/>
</dbReference>
<dbReference type="GO" id="GO:0006511">
    <property type="term" value="P:ubiquitin-dependent protein catabolic process"/>
    <property type="evidence" value="ECO:0007669"/>
    <property type="project" value="TreeGrafter"/>
</dbReference>
<feature type="compositionally biased region" description="Polar residues" evidence="1">
    <location>
        <begin position="1"/>
        <end position="14"/>
    </location>
</feature>